<gene>
    <name evidence="1" type="ORF">GTP69_11095</name>
</gene>
<name>A0ABW9VZL2_9BURK</name>
<dbReference type="EMBL" id="WWCT01000007">
    <property type="protein sequence ID" value="MYN26955.1"/>
    <property type="molecule type" value="Genomic_DNA"/>
</dbReference>
<comment type="caution">
    <text evidence="1">The sequence shown here is derived from an EMBL/GenBank/DDBJ whole genome shotgun (WGS) entry which is preliminary data.</text>
</comment>
<keyword evidence="2" id="KW-1185">Reference proteome</keyword>
<evidence type="ECO:0008006" key="3">
    <source>
        <dbReference type="Google" id="ProtNLM"/>
    </source>
</evidence>
<organism evidence="1 2">
    <name type="scientific">Duganella levis</name>
    <dbReference type="NCBI Taxonomy" id="2692169"/>
    <lineage>
        <taxon>Bacteria</taxon>
        <taxon>Pseudomonadati</taxon>
        <taxon>Pseudomonadota</taxon>
        <taxon>Betaproteobacteria</taxon>
        <taxon>Burkholderiales</taxon>
        <taxon>Oxalobacteraceae</taxon>
        <taxon>Telluria group</taxon>
        <taxon>Duganella</taxon>
    </lineage>
</organism>
<sequence length="227" mass="26380">MFYAWIGGAYRQPIITGERTICNCCEGDLLAVVPHDNRAHWRHKAGDCDPWSEPEGEWHLAWKEKFPLHSREVPMIDQTTQERHRADVFLQLPGCVGTTIELQHSAISEKERDAREVFYSARGRMFWLIHIHSETNFNAISFRCSYSTESPFQFGGSTFYSMSWYGRSKQFIEKWKRSRTHVYFNIDGHIFYLATMAVCTAVVQTQRKGEFALCHVTEQQFLKSAGV</sequence>
<protein>
    <recommendedName>
        <fullName evidence="3">Competence protein CoiA</fullName>
    </recommendedName>
</protein>
<evidence type="ECO:0000313" key="1">
    <source>
        <dbReference type="EMBL" id="MYN26955.1"/>
    </source>
</evidence>
<dbReference type="RefSeq" id="WP_161054959.1">
    <property type="nucleotide sequence ID" value="NZ_WWCT01000007.1"/>
</dbReference>
<dbReference type="Proteomes" id="UP000642144">
    <property type="component" value="Unassembled WGS sequence"/>
</dbReference>
<proteinExistence type="predicted"/>
<reference evidence="1 2" key="1">
    <citation type="submission" date="2019-12" db="EMBL/GenBank/DDBJ databases">
        <title>Novel species isolated from a subtropical stream in China.</title>
        <authorList>
            <person name="Lu H."/>
        </authorList>
    </citation>
    <scope>NUCLEOTIDE SEQUENCE [LARGE SCALE GENOMIC DNA]</scope>
    <source>
        <strain evidence="1 2">CY42W</strain>
    </source>
</reference>
<accession>A0ABW9VZL2</accession>
<evidence type="ECO:0000313" key="2">
    <source>
        <dbReference type="Proteomes" id="UP000642144"/>
    </source>
</evidence>